<evidence type="ECO:0000313" key="1">
    <source>
        <dbReference type="EMBL" id="KAI6091443.1"/>
    </source>
</evidence>
<dbReference type="Proteomes" id="UP001497680">
    <property type="component" value="Unassembled WGS sequence"/>
</dbReference>
<organism evidence="1 2">
    <name type="scientific">Hypoxylon rubiginosum</name>
    <dbReference type="NCBI Taxonomy" id="110542"/>
    <lineage>
        <taxon>Eukaryota</taxon>
        <taxon>Fungi</taxon>
        <taxon>Dikarya</taxon>
        <taxon>Ascomycota</taxon>
        <taxon>Pezizomycotina</taxon>
        <taxon>Sordariomycetes</taxon>
        <taxon>Xylariomycetidae</taxon>
        <taxon>Xylariales</taxon>
        <taxon>Hypoxylaceae</taxon>
        <taxon>Hypoxylon</taxon>
    </lineage>
</organism>
<name>A0ACC0DG00_9PEZI</name>
<evidence type="ECO:0000313" key="2">
    <source>
        <dbReference type="Proteomes" id="UP001497680"/>
    </source>
</evidence>
<protein>
    <submittedName>
        <fullName evidence="1">PLP-dependent transferase</fullName>
    </submittedName>
</protein>
<proteinExistence type="predicted"/>
<keyword evidence="1" id="KW-0808">Transferase</keyword>
<keyword evidence="2" id="KW-1185">Reference proteome</keyword>
<accession>A0ACC0DG00</accession>
<sequence>MPESCKLDRKLDALLARRKSHGRLRRLSTTRPESADFSSNGYLSLSTNPVVQKSLLACLAAEVSASEDGNRPCGSRRSILGSGGSRLLDGNSPFAESLELKIAAFHGAETALLFTSAYDANCGLLGCVPQIGDVILYDELIHASVHDGMRMSRATKKIPFAHDSISKTSRRRCTDVGGSRLGRQSEMQGLDDTLRQISESEHVRSGESNVFICVEGLYSMDGDVVSLDEVVRSVDRHLPLGNGHIVVDEAHSVGIFGDDGRGLVSQLGLESKVWARVVGFGKAMGCAGGVVLCSSTTRAYLINYARSLIYTTSMAFTSLASIDVVYSYLMGGGIRPLRRRLESLIRHTHRQLSVLCDQLQVDRRTLHIQEVPSKSPVVPVFTAYPRDLAEHCQRFGFMVRPIVAPTVPAGSERVRICLHSTNTTGEIDGLCRAIGIWIQDRVAVARRRAEDDKVVEARDVFGWDKPRL</sequence>
<reference evidence="1 2" key="1">
    <citation type="journal article" date="2022" name="New Phytol.">
        <title>Ecological generalism drives hyperdiversity of secondary metabolite gene clusters in xylarialean endophytes.</title>
        <authorList>
            <person name="Franco M.E.E."/>
            <person name="Wisecaver J.H."/>
            <person name="Arnold A.E."/>
            <person name="Ju Y.M."/>
            <person name="Slot J.C."/>
            <person name="Ahrendt S."/>
            <person name="Moore L.P."/>
            <person name="Eastman K.E."/>
            <person name="Scott K."/>
            <person name="Konkel Z."/>
            <person name="Mondo S.J."/>
            <person name="Kuo A."/>
            <person name="Hayes R.D."/>
            <person name="Haridas S."/>
            <person name="Andreopoulos B."/>
            <person name="Riley R."/>
            <person name="LaButti K."/>
            <person name="Pangilinan J."/>
            <person name="Lipzen A."/>
            <person name="Amirebrahimi M."/>
            <person name="Yan J."/>
            <person name="Adam C."/>
            <person name="Keymanesh K."/>
            <person name="Ng V."/>
            <person name="Louie K."/>
            <person name="Northen T."/>
            <person name="Drula E."/>
            <person name="Henrissat B."/>
            <person name="Hsieh H.M."/>
            <person name="Youens-Clark K."/>
            <person name="Lutzoni F."/>
            <person name="Miadlikowska J."/>
            <person name="Eastwood D.C."/>
            <person name="Hamelin R.C."/>
            <person name="Grigoriev I.V."/>
            <person name="U'Ren J.M."/>
        </authorList>
    </citation>
    <scope>NUCLEOTIDE SEQUENCE [LARGE SCALE GENOMIC DNA]</scope>
    <source>
        <strain evidence="1 2">ER1909</strain>
    </source>
</reference>
<dbReference type="EMBL" id="MU394286">
    <property type="protein sequence ID" value="KAI6091443.1"/>
    <property type="molecule type" value="Genomic_DNA"/>
</dbReference>
<gene>
    <name evidence="1" type="ORF">F4821DRAFT_226057</name>
</gene>
<comment type="caution">
    <text evidence="1">The sequence shown here is derived from an EMBL/GenBank/DDBJ whole genome shotgun (WGS) entry which is preliminary data.</text>
</comment>